<dbReference type="Proteomes" id="UP000887580">
    <property type="component" value="Unplaced"/>
</dbReference>
<dbReference type="WBParaSite" id="PS1159_v2.g3238.t1">
    <property type="protein sequence ID" value="PS1159_v2.g3238.t1"/>
    <property type="gene ID" value="PS1159_v2.g3238"/>
</dbReference>
<name>A0AC35GAY4_9BILA</name>
<organism evidence="1 2">
    <name type="scientific">Panagrolaimus sp. PS1159</name>
    <dbReference type="NCBI Taxonomy" id="55785"/>
    <lineage>
        <taxon>Eukaryota</taxon>
        <taxon>Metazoa</taxon>
        <taxon>Ecdysozoa</taxon>
        <taxon>Nematoda</taxon>
        <taxon>Chromadorea</taxon>
        <taxon>Rhabditida</taxon>
        <taxon>Tylenchina</taxon>
        <taxon>Panagrolaimomorpha</taxon>
        <taxon>Panagrolaimoidea</taxon>
        <taxon>Panagrolaimidae</taxon>
        <taxon>Panagrolaimus</taxon>
    </lineage>
</organism>
<reference evidence="2" key="1">
    <citation type="submission" date="2022-11" db="UniProtKB">
        <authorList>
            <consortium name="WormBaseParasite"/>
        </authorList>
    </citation>
    <scope>IDENTIFICATION</scope>
</reference>
<proteinExistence type="predicted"/>
<protein>
    <submittedName>
        <fullName evidence="2">Tetratricopeptide repeat protein</fullName>
    </submittedName>
</protein>
<evidence type="ECO:0000313" key="2">
    <source>
        <dbReference type="WBParaSite" id="PS1159_v2.g3238.t1"/>
    </source>
</evidence>
<evidence type="ECO:0000313" key="1">
    <source>
        <dbReference type="Proteomes" id="UP000887580"/>
    </source>
</evidence>
<sequence length="180" mass="20107">MSTANDRAVLNMILNPLLPNEPFDPNGNPYPADPCENLPKFSECRELEKIGIHLAEEEKFDEAIEKFNAAIEICPANPHPYNNRAQAYRLQNKIEEALSDLNKSIELSNSEGKAAQAAFTQRAMIYLLKEEKDKAKADFQKAAELGSSFAKMQLVAMNPYAAMCNQMLSEVVGKLQRGEE</sequence>
<accession>A0AC35GAY4</accession>